<sequence>MSNKLMGILTIHRSMKSLFALLLLTHSANIAATELNFSKDQLEQRWADRIEKLLETDKLPLIDLQTSLKSEQIKQFIPDAFDVFDEIGIALMAADGYQRPKDGSKGYRWSNYILELVNDHPDYFIPTTNGGTNSNWLKQKGEDERHYIDQLEHEVRSGRYRVMGELDFRHYMSSIQCSRGRNDRDNAIPLSSPNGHRLFALSAERGIPFSIHLEAEDRELTELERMLRQYPKAKVIVSHFGQLRHPEKQRRFTPRYVRHLLNSYPNLFFDLAIGHPNRQYQCAGPDNNRLLEGDTVIWMGSEGNQKKRVRTEYLAIFKEFDRRFVFASDYGGGRAPLTRHLREKVDNFRDIIRDLPEKARHQFAYRNAWRLLTGREWNR</sequence>
<keyword evidence="1" id="KW-0732">Signal</keyword>
<evidence type="ECO:0000259" key="2">
    <source>
        <dbReference type="Pfam" id="PF04909"/>
    </source>
</evidence>
<dbReference type="Pfam" id="PF04909">
    <property type="entry name" value="Amidohydro_2"/>
    <property type="match status" value="1"/>
</dbReference>
<accession>A0A1T2LAM0</accession>
<name>A0A1T2LAM0_9GAMM</name>
<evidence type="ECO:0000313" key="4">
    <source>
        <dbReference type="Proteomes" id="UP000191110"/>
    </source>
</evidence>
<gene>
    <name evidence="3" type="ORF">BOW53_00790</name>
</gene>
<keyword evidence="4" id="KW-1185">Reference proteome</keyword>
<dbReference type="Gene3D" id="3.20.20.140">
    <property type="entry name" value="Metal-dependent hydrolases"/>
    <property type="match status" value="1"/>
</dbReference>
<feature type="signal peptide" evidence="1">
    <location>
        <begin position="1"/>
        <end position="31"/>
    </location>
</feature>
<dbReference type="Proteomes" id="UP000191110">
    <property type="component" value="Unassembled WGS sequence"/>
</dbReference>
<feature type="chain" id="PRO_5012233458" description="Amidohydrolase-related domain-containing protein" evidence="1">
    <location>
        <begin position="32"/>
        <end position="379"/>
    </location>
</feature>
<proteinExistence type="predicted"/>
<reference evidence="3 4" key="1">
    <citation type="submission" date="2016-11" db="EMBL/GenBank/DDBJ databases">
        <title>Mixed transmission modes and dynamic genome evolution in an obligate animal-bacterial symbiosis.</title>
        <authorList>
            <person name="Russell S.L."/>
            <person name="Corbett-Detig R.B."/>
            <person name="Cavanaugh C.M."/>
        </authorList>
    </citation>
    <scope>NUCLEOTIDE SEQUENCE [LARGE SCALE GENOMIC DNA]</scope>
    <source>
        <strain evidence="3">Sveles-Q1</strain>
    </source>
</reference>
<dbReference type="InterPro" id="IPR006680">
    <property type="entry name" value="Amidohydro-rel"/>
</dbReference>
<protein>
    <recommendedName>
        <fullName evidence="2">Amidohydrolase-related domain-containing protein</fullName>
    </recommendedName>
</protein>
<dbReference type="EMBL" id="MPRL01000002">
    <property type="protein sequence ID" value="OOZ42147.1"/>
    <property type="molecule type" value="Genomic_DNA"/>
</dbReference>
<dbReference type="InterPro" id="IPR032466">
    <property type="entry name" value="Metal_Hydrolase"/>
</dbReference>
<comment type="caution">
    <text evidence="3">The sequence shown here is derived from an EMBL/GenBank/DDBJ whole genome shotgun (WGS) entry which is preliminary data.</text>
</comment>
<dbReference type="AlphaFoldDB" id="A0A1T2LAM0"/>
<evidence type="ECO:0000313" key="3">
    <source>
        <dbReference type="EMBL" id="OOZ42147.1"/>
    </source>
</evidence>
<dbReference type="GO" id="GO:0016787">
    <property type="term" value="F:hydrolase activity"/>
    <property type="evidence" value="ECO:0007669"/>
    <property type="project" value="InterPro"/>
</dbReference>
<dbReference type="OrthoDB" id="3982782at2"/>
<feature type="domain" description="Amidohydrolase-related" evidence="2">
    <location>
        <begin position="189"/>
        <end position="372"/>
    </location>
</feature>
<dbReference type="SUPFAM" id="SSF51556">
    <property type="entry name" value="Metallo-dependent hydrolases"/>
    <property type="match status" value="1"/>
</dbReference>
<evidence type="ECO:0000256" key="1">
    <source>
        <dbReference type="SAM" id="SignalP"/>
    </source>
</evidence>
<organism evidence="3 4">
    <name type="scientific">Solemya pervernicosa gill symbiont</name>
    <dbReference type="NCBI Taxonomy" id="642797"/>
    <lineage>
        <taxon>Bacteria</taxon>
        <taxon>Pseudomonadati</taxon>
        <taxon>Pseudomonadota</taxon>
        <taxon>Gammaproteobacteria</taxon>
        <taxon>sulfur-oxidizing symbionts</taxon>
    </lineage>
</organism>
<dbReference type="RefSeq" id="WP_078482175.1">
    <property type="nucleotide sequence ID" value="NZ_MPRL01000002.1"/>
</dbReference>